<gene>
    <name evidence="1" type="ORF">TCLT_LOCUS6711</name>
</gene>
<dbReference type="AlphaFoldDB" id="A0A0N5D1J4"/>
<protein>
    <submittedName>
        <fullName evidence="3">BRCA1/BRCA2-containing complex subunit 45</fullName>
    </submittedName>
</protein>
<dbReference type="OrthoDB" id="5782004at2759"/>
<reference evidence="3" key="1">
    <citation type="submission" date="2017-02" db="UniProtKB">
        <authorList>
            <consortium name="WormBaseParasite"/>
        </authorList>
    </citation>
    <scope>IDENTIFICATION</scope>
</reference>
<dbReference type="EMBL" id="UYYF01004437">
    <property type="protein sequence ID" value="VDN04089.1"/>
    <property type="molecule type" value="Genomic_DNA"/>
</dbReference>
<evidence type="ECO:0000313" key="2">
    <source>
        <dbReference type="Proteomes" id="UP000276776"/>
    </source>
</evidence>
<name>A0A0N5D1J4_THECL</name>
<evidence type="ECO:0000313" key="1">
    <source>
        <dbReference type="EMBL" id="VDN04089.1"/>
    </source>
</evidence>
<dbReference type="WBParaSite" id="TCLT_0000672201-mRNA-1">
    <property type="protein sequence ID" value="TCLT_0000672201-mRNA-1"/>
    <property type="gene ID" value="TCLT_0000672201"/>
</dbReference>
<evidence type="ECO:0000313" key="3">
    <source>
        <dbReference type="WBParaSite" id="TCLT_0000672201-mRNA-1"/>
    </source>
</evidence>
<proteinExistence type="predicted"/>
<keyword evidence="2" id="KW-1185">Reference proteome</keyword>
<dbReference type="Proteomes" id="UP000276776">
    <property type="component" value="Unassembled WGS sequence"/>
</dbReference>
<organism evidence="3">
    <name type="scientific">Thelazia callipaeda</name>
    <name type="common">Oriental eyeworm</name>
    <name type="synonym">Parasitic nematode</name>
    <dbReference type="NCBI Taxonomy" id="103827"/>
    <lineage>
        <taxon>Eukaryota</taxon>
        <taxon>Metazoa</taxon>
        <taxon>Ecdysozoa</taxon>
        <taxon>Nematoda</taxon>
        <taxon>Chromadorea</taxon>
        <taxon>Rhabditida</taxon>
        <taxon>Spirurina</taxon>
        <taxon>Spiruromorpha</taxon>
        <taxon>Thelazioidea</taxon>
        <taxon>Thelaziidae</taxon>
        <taxon>Thelazia</taxon>
    </lineage>
</organism>
<accession>A0A0N5D1J4</accession>
<reference evidence="1 2" key="2">
    <citation type="submission" date="2018-11" db="EMBL/GenBank/DDBJ databases">
        <authorList>
            <consortium name="Pathogen Informatics"/>
        </authorList>
    </citation>
    <scope>NUCLEOTIDE SEQUENCE [LARGE SCALE GENOMIC DNA]</scope>
</reference>
<dbReference type="OMA" id="WLKQLCE"/>
<sequence length="229" mass="26611">MDKESLNVWEYFLARCTNLSDSTFNLEMCESDWEWFKQLCDLEDKDFSSDVDVLSLEIRLILRLCFYFFRLSRNNFLSNKLDAGDFVLNLRKTDGFPEAGPEVTSSLGIAFKYFWHDGPTLNSLCQNFTEHCSKLNLAVQSCSDVKYPFTFVSWKLDNDPNCVMITLLFEDSGKSVEYFVLVDWLEPNSFPRSISSSSPEHLRSLRLNKWDPSFLFADNLKVVFCCSTF</sequence>